<evidence type="ECO:0000313" key="2">
    <source>
        <dbReference type="EMBL" id="TDU43680.1"/>
    </source>
</evidence>
<dbReference type="PANTHER" id="PTHR35535:SF2">
    <property type="entry name" value="DUF306 DOMAIN-CONTAINING PROTEIN"/>
    <property type="match status" value="1"/>
</dbReference>
<dbReference type="Pfam" id="PF03724">
    <property type="entry name" value="META"/>
    <property type="match status" value="1"/>
</dbReference>
<dbReference type="InterPro" id="IPR005184">
    <property type="entry name" value="DUF306_Meta_HslJ"/>
</dbReference>
<dbReference type="EMBL" id="SOBW01000007">
    <property type="protein sequence ID" value="TDU43680.1"/>
    <property type="molecule type" value="Genomic_DNA"/>
</dbReference>
<gene>
    <name evidence="2" type="ORF">BXY82_1097</name>
</gene>
<dbReference type="Proteomes" id="UP000294689">
    <property type="component" value="Unassembled WGS sequence"/>
</dbReference>
<evidence type="ECO:0000259" key="1">
    <source>
        <dbReference type="Pfam" id="PF03724"/>
    </source>
</evidence>
<dbReference type="RefSeq" id="WP_133757124.1">
    <property type="nucleotide sequence ID" value="NZ_SOBW01000007.1"/>
</dbReference>
<name>A0A4R7QA90_9FLAO</name>
<organism evidence="2 3">
    <name type="scientific">Gelidibacter sediminis</name>
    <dbReference type="NCBI Taxonomy" id="1608710"/>
    <lineage>
        <taxon>Bacteria</taxon>
        <taxon>Pseudomonadati</taxon>
        <taxon>Bacteroidota</taxon>
        <taxon>Flavobacteriia</taxon>
        <taxon>Flavobacteriales</taxon>
        <taxon>Flavobacteriaceae</taxon>
        <taxon>Gelidibacter</taxon>
    </lineage>
</organism>
<dbReference type="Gene3D" id="2.40.128.270">
    <property type="match status" value="1"/>
</dbReference>
<dbReference type="InterPro" id="IPR053147">
    <property type="entry name" value="Hsp_HslJ-like"/>
</dbReference>
<dbReference type="PANTHER" id="PTHR35535">
    <property type="entry name" value="HEAT SHOCK PROTEIN HSLJ"/>
    <property type="match status" value="1"/>
</dbReference>
<comment type="caution">
    <text evidence="2">The sequence shown here is derived from an EMBL/GenBank/DDBJ whole genome shotgun (WGS) entry which is preliminary data.</text>
</comment>
<dbReference type="InterPro" id="IPR038670">
    <property type="entry name" value="HslJ-like_sf"/>
</dbReference>
<proteinExistence type="predicted"/>
<keyword evidence="3" id="KW-1185">Reference proteome</keyword>
<evidence type="ECO:0000313" key="3">
    <source>
        <dbReference type="Proteomes" id="UP000294689"/>
    </source>
</evidence>
<dbReference type="OrthoDB" id="1442515at2"/>
<feature type="domain" description="DUF306" evidence="1">
    <location>
        <begin position="40"/>
        <end position="151"/>
    </location>
</feature>
<dbReference type="AlphaFoldDB" id="A0A4R7QA90"/>
<protein>
    <submittedName>
        <fullName evidence="2">META domain-containing protein</fullName>
    </submittedName>
</protein>
<reference evidence="2 3" key="1">
    <citation type="submission" date="2019-03" db="EMBL/GenBank/DDBJ databases">
        <title>Genomic Encyclopedia of Archaeal and Bacterial Type Strains, Phase II (KMG-II): from individual species to whole genera.</title>
        <authorList>
            <person name="Goeker M."/>
        </authorList>
    </citation>
    <scope>NUCLEOTIDE SEQUENCE [LARGE SCALE GENOMIC DNA]</scope>
    <source>
        <strain evidence="2 3">DSM 28135</strain>
    </source>
</reference>
<sequence length="155" mass="17162">MKYVLSLTVLFCLILFNCKTQEVPKKQTETVHTVDKKSVAHLVGAKWVLTKLNGDIVNLSKTELEQPFIRLTAKDNGVGGNSGCNPFGGTFTLKGNQNIQFSEMLATMRYCDDNGIEGVFMANLQKAATYIITNNELTLKDENGYVLSTFEAVED</sequence>
<accession>A0A4R7QA90</accession>